<gene>
    <name evidence="3" type="ORF">CYCCA115_LOCUS15459</name>
</gene>
<organism evidence="3 4">
    <name type="scientific">Cylindrotheca closterium</name>
    <dbReference type="NCBI Taxonomy" id="2856"/>
    <lineage>
        <taxon>Eukaryota</taxon>
        <taxon>Sar</taxon>
        <taxon>Stramenopiles</taxon>
        <taxon>Ochrophyta</taxon>
        <taxon>Bacillariophyta</taxon>
        <taxon>Bacillariophyceae</taxon>
        <taxon>Bacillariophycidae</taxon>
        <taxon>Bacillariales</taxon>
        <taxon>Bacillariaceae</taxon>
        <taxon>Cylindrotheca</taxon>
    </lineage>
</organism>
<accession>A0AAD2FWL4</accession>
<reference evidence="3" key="1">
    <citation type="submission" date="2023-08" db="EMBL/GenBank/DDBJ databases">
        <authorList>
            <person name="Audoor S."/>
            <person name="Bilcke G."/>
        </authorList>
    </citation>
    <scope>NUCLEOTIDE SEQUENCE</scope>
</reference>
<dbReference type="Proteomes" id="UP001295423">
    <property type="component" value="Unassembled WGS sequence"/>
</dbReference>
<feature type="chain" id="PRO_5041997484" description="Mitochondrial fission process protein 1" evidence="2">
    <location>
        <begin position="29"/>
        <end position="385"/>
    </location>
</feature>
<dbReference type="EMBL" id="CAKOGP040001870">
    <property type="protein sequence ID" value="CAJ1954867.1"/>
    <property type="molecule type" value="Genomic_DNA"/>
</dbReference>
<sequence>MFKLTAIARLFLGSFLVLLLNSNGVTVAFVTNSNPVAKPSTTGLSSLSELGGNSMVSFSQVLLPTYLGAAFAALSYKIDQDPQFMVEWVKEARQNPKTAVEQITMVASFGLVTIPPFAALHTMATAGKVATTTAAGTAAGTAALAKTTTATKAVTTAKVAAATKTTAVAAAAATGGATIAIPTIAVPISFALATAYVSYEMDKDPDFAVKKLEAFVELWHTKVVQREVSATSTTRSSTSTSTSATSTSITPSNPVATSGTLAVGSTPVVATSGTLAVGSTASAAVMRDDKVAITTAAAATVNKAEPVIVAVPTTTIAATPVDEEPTKVQKALRVLQSLYFPWLPMFVPPAGSRRHKAVKFAQALYFPWLPMFMPPKKQGAQQQKA</sequence>
<evidence type="ECO:0000256" key="2">
    <source>
        <dbReference type="SAM" id="SignalP"/>
    </source>
</evidence>
<feature type="compositionally biased region" description="Low complexity" evidence="1">
    <location>
        <begin position="229"/>
        <end position="250"/>
    </location>
</feature>
<feature type="region of interest" description="Disordered" evidence="1">
    <location>
        <begin position="226"/>
        <end position="256"/>
    </location>
</feature>
<dbReference type="AlphaFoldDB" id="A0AAD2FWL4"/>
<evidence type="ECO:0008006" key="5">
    <source>
        <dbReference type="Google" id="ProtNLM"/>
    </source>
</evidence>
<proteinExistence type="predicted"/>
<evidence type="ECO:0000256" key="1">
    <source>
        <dbReference type="SAM" id="MobiDB-lite"/>
    </source>
</evidence>
<keyword evidence="4" id="KW-1185">Reference proteome</keyword>
<comment type="caution">
    <text evidence="3">The sequence shown here is derived from an EMBL/GenBank/DDBJ whole genome shotgun (WGS) entry which is preliminary data.</text>
</comment>
<keyword evidence="2" id="KW-0732">Signal</keyword>
<protein>
    <recommendedName>
        <fullName evidence="5">Mitochondrial fission process protein 1</fullName>
    </recommendedName>
</protein>
<name>A0AAD2FWL4_9STRA</name>
<feature type="signal peptide" evidence="2">
    <location>
        <begin position="1"/>
        <end position="28"/>
    </location>
</feature>
<evidence type="ECO:0000313" key="4">
    <source>
        <dbReference type="Proteomes" id="UP001295423"/>
    </source>
</evidence>
<evidence type="ECO:0000313" key="3">
    <source>
        <dbReference type="EMBL" id="CAJ1954867.1"/>
    </source>
</evidence>